<protein>
    <submittedName>
        <fullName evidence="1">Uncharacterized protein</fullName>
    </submittedName>
</protein>
<dbReference type="AlphaFoldDB" id="A0AAD6U202"/>
<evidence type="ECO:0000313" key="2">
    <source>
        <dbReference type="Proteomes" id="UP001222325"/>
    </source>
</evidence>
<organism evidence="1 2">
    <name type="scientific">Mycena belliarum</name>
    <dbReference type="NCBI Taxonomy" id="1033014"/>
    <lineage>
        <taxon>Eukaryota</taxon>
        <taxon>Fungi</taxon>
        <taxon>Dikarya</taxon>
        <taxon>Basidiomycota</taxon>
        <taxon>Agaricomycotina</taxon>
        <taxon>Agaricomycetes</taxon>
        <taxon>Agaricomycetidae</taxon>
        <taxon>Agaricales</taxon>
        <taxon>Marasmiineae</taxon>
        <taxon>Mycenaceae</taxon>
        <taxon>Mycena</taxon>
    </lineage>
</organism>
<evidence type="ECO:0000313" key="1">
    <source>
        <dbReference type="EMBL" id="KAJ7082028.1"/>
    </source>
</evidence>
<name>A0AAD6U202_9AGAR</name>
<comment type="caution">
    <text evidence="1">The sequence shown here is derived from an EMBL/GenBank/DDBJ whole genome shotgun (WGS) entry which is preliminary data.</text>
</comment>
<dbReference type="EMBL" id="JARJCN010000047">
    <property type="protein sequence ID" value="KAJ7082028.1"/>
    <property type="molecule type" value="Genomic_DNA"/>
</dbReference>
<gene>
    <name evidence="1" type="ORF">B0H15DRAFT_853204</name>
</gene>
<accession>A0AAD6U202</accession>
<proteinExistence type="predicted"/>
<reference evidence="1" key="1">
    <citation type="submission" date="2023-03" db="EMBL/GenBank/DDBJ databases">
        <title>Massive genome expansion in bonnet fungi (Mycena s.s.) driven by repeated elements and novel gene families across ecological guilds.</title>
        <authorList>
            <consortium name="Lawrence Berkeley National Laboratory"/>
            <person name="Harder C.B."/>
            <person name="Miyauchi S."/>
            <person name="Viragh M."/>
            <person name="Kuo A."/>
            <person name="Thoen E."/>
            <person name="Andreopoulos B."/>
            <person name="Lu D."/>
            <person name="Skrede I."/>
            <person name="Drula E."/>
            <person name="Henrissat B."/>
            <person name="Morin E."/>
            <person name="Kohler A."/>
            <person name="Barry K."/>
            <person name="LaButti K."/>
            <person name="Morin E."/>
            <person name="Salamov A."/>
            <person name="Lipzen A."/>
            <person name="Mereny Z."/>
            <person name="Hegedus B."/>
            <person name="Baldrian P."/>
            <person name="Stursova M."/>
            <person name="Weitz H."/>
            <person name="Taylor A."/>
            <person name="Grigoriev I.V."/>
            <person name="Nagy L.G."/>
            <person name="Martin F."/>
            <person name="Kauserud H."/>
        </authorList>
    </citation>
    <scope>NUCLEOTIDE SEQUENCE</scope>
    <source>
        <strain evidence="1">CBHHK173m</strain>
    </source>
</reference>
<dbReference type="Proteomes" id="UP001222325">
    <property type="component" value="Unassembled WGS sequence"/>
</dbReference>
<sequence length="289" mass="32623">MRYGRRPRVETVSGPPAFPAELEREIFQMAAGSNATSIPPLLLVCHRVHIWIEPFLYRVLFLNSDAAVEGIAAALQSKPAVFFEKAVRHMWLVSFSREARDTAAALLALLPRIESLFIVEAEHNLTDPALLSSLGDKCTRLGLVLHARRRTYLQTPVAKMLCPRLTHLILHDADGTYGAPHFAALPALTHLCLAQKADWRIVAAVLAACPRLHVLVRLWFQRKDAEAEHTCTIDDSRFVVMCAWGNFRADWERGVRGGDDLWARAERFIERKLRGELEQSDYLLLEDVV</sequence>
<keyword evidence="2" id="KW-1185">Reference proteome</keyword>